<dbReference type="Pfam" id="PF00002">
    <property type="entry name" value="7tm_2"/>
    <property type="match status" value="1"/>
</dbReference>
<dbReference type="Pfam" id="PF01825">
    <property type="entry name" value="GPS"/>
    <property type="match status" value="1"/>
</dbReference>
<dbReference type="Gene3D" id="2.60.220.50">
    <property type="match status" value="1"/>
</dbReference>
<dbReference type="SMART" id="SM00303">
    <property type="entry name" value="GPS"/>
    <property type="match status" value="1"/>
</dbReference>
<evidence type="ECO:0000256" key="2">
    <source>
        <dbReference type="ARBA" id="ARBA00022692"/>
    </source>
</evidence>
<evidence type="ECO:0000313" key="10">
    <source>
        <dbReference type="Proteomes" id="UP000822369"/>
    </source>
</evidence>
<name>A0A9D2Y0W2_NOTFU</name>
<feature type="transmembrane region" description="Helical" evidence="6">
    <location>
        <begin position="225"/>
        <end position="245"/>
    </location>
</feature>
<evidence type="ECO:0000256" key="1">
    <source>
        <dbReference type="ARBA" id="ARBA00004141"/>
    </source>
</evidence>
<evidence type="ECO:0000256" key="5">
    <source>
        <dbReference type="ARBA" id="ARBA00023157"/>
    </source>
</evidence>
<dbReference type="GO" id="GO:0007189">
    <property type="term" value="P:adenylate cyclase-activating G protein-coupled receptor signaling pathway"/>
    <property type="evidence" value="ECO:0007669"/>
    <property type="project" value="TreeGrafter"/>
</dbReference>
<dbReference type="PANTHER" id="PTHR12011:SF326">
    <property type="entry name" value="ADHESION G-PROTEIN COUPLED RECEPTOR G5"/>
    <property type="match status" value="1"/>
</dbReference>
<dbReference type="InterPro" id="IPR057244">
    <property type="entry name" value="GAIN_B"/>
</dbReference>
<sequence length="337" mass="37843">MTQKPQCVFLNTTVQAFKTDGCLTVWEPGQDYVTCSCDHLTYFGVLLVSVSEGNVSPKDQEVLSYITMIGCSISLFALVITVFIFITNRKLRADNCKKIHISLAVALILLNLHFLPSQAVAAGSSTQFCFYVAFGLHYSLLATFSWMALEGLHLYLLLVKVFNIYISRYLLKVSMVGWGVPAVIVSVVIINRDCYGHTPLDESNPNGTAICYIINEKVKWMTLGVFNVVFLFNVTMFWVTAKWFLCSHVNKKVGQNKHYEAKRELVTLLTLTVLLGITWGLIFFSFGTLTTPGLYVFCILNSLQGFFILIYFLLSLKKTKDFAVKPSSVTRTTTTKT</sequence>
<keyword evidence="5" id="KW-1015">Disulfide bond</keyword>
<evidence type="ECO:0000256" key="3">
    <source>
        <dbReference type="ARBA" id="ARBA00022989"/>
    </source>
</evidence>
<keyword evidence="3 6" id="KW-1133">Transmembrane helix</keyword>
<dbReference type="GO" id="GO:0007166">
    <property type="term" value="P:cell surface receptor signaling pathway"/>
    <property type="evidence" value="ECO:0007669"/>
    <property type="project" value="InterPro"/>
</dbReference>
<organism evidence="9 10">
    <name type="scientific">Nothobranchius furzeri</name>
    <name type="common">Turquoise killifish</name>
    <dbReference type="NCBI Taxonomy" id="105023"/>
    <lineage>
        <taxon>Eukaryota</taxon>
        <taxon>Metazoa</taxon>
        <taxon>Chordata</taxon>
        <taxon>Craniata</taxon>
        <taxon>Vertebrata</taxon>
        <taxon>Euteleostomi</taxon>
        <taxon>Actinopterygii</taxon>
        <taxon>Neopterygii</taxon>
        <taxon>Teleostei</taxon>
        <taxon>Neoteleostei</taxon>
        <taxon>Acanthomorphata</taxon>
        <taxon>Ovalentaria</taxon>
        <taxon>Atherinomorphae</taxon>
        <taxon>Cyprinodontiformes</taxon>
        <taxon>Nothobranchiidae</taxon>
        <taxon>Nothobranchius</taxon>
    </lineage>
</organism>
<proteinExistence type="predicted"/>
<feature type="domain" description="GAIN-B" evidence="7">
    <location>
        <begin position="1"/>
        <end position="53"/>
    </location>
</feature>
<gene>
    <name evidence="9" type="ORF">G4P62_019073</name>
</gene>
<feature type="transmembrane region" description="Helical" evidence="6">
    <location>
        <begin position="265"/>
        <end position="287"/>
    </location>
</feature>
<protein>
    <submittedName>
        <fullName evidence="9">Adhesion G-protein coupled receptor G2-like</fullName>
    </submittedName>
</protein>
<dbReference type="AlphaFoldDB" id="A0A9D2Y0W2"/>
<dbReference type="KEGG" id="nfu:107397294"/>
<evidence type="ECO:0000256" key="4">
    <source>
        <dbReference type="ARBA" id="ARBA00023136"/>
    </source>
</evidence>
<feature type="transmembrane region" description="Helical" evidence="6">
    <location>
        <begin position="293"/>
        <end position="314"/>
    </location>
</feature>
<keyword evidence="2 6" id="KW-0812">Transmembrane</keyword>
<evidence type="ECO:0000256" key="6">
    <source>
        <dbReference type="SAM" id="Phobius"/>
    </source>
</evidence>
<dbReference type="InterPro" id="IPR046338">
    <property type="entry name" value="GAIN_dom_sf"/>
</dbReference>
<dbReference type="PANTHER" id="PTHR12011">
    <property type="entry name" value="ADHESION G-PROTEIN COUPLED RECEPTOR"/>
    <property type="match status" value="1"/>
</dbReference>
<dbReference type="InterPro" id="IPR000832">
    <property type="entry name" value="GPCR_2_secretin-like"/>
</dbReference>
<evidence type="ECO:0000259" key="8">
    <source>
        <dbReference type="PROSITE" id="PS50261"/>
    </source>
</evidence>
<feature type="transmembrane region" description="Helical" evidence="6">
    <location>
        <begin position="62"/>
        <end position="87"/>
    </location>
</feature>
<dbReference type="PROSITE" id="PS50261">
    <property type="entry name" value="G_PROTEIN_RECEP_F2_4"/>
    <property type="match status" value="1"/>
</dbReference>
<dbReference type="Gene3D" id="1.20.1070.10">
    <property type="entry name" value="Rhodopsin 7-helix transmembrane proteins"/>
    <property type="match status" value="1"/>
</dbReference>
<dbReference type="EMBL" id="JAAVVJ010000012">
    <property type="protein sequence ID" value="KAF7211592.1"/>
    <property type="molecule type" value="Genomic_DNA"/>
</dbReference>
<accession>A0A9D2Y0W2</accession>
<feature type="transmembrane region" description="Helical" evidence="6">
    <location>
        <begin position="99"/>
        <end position="116"/>
    </location>
</feature>
<dbReference type="GO" id="GO:0004930">
    <property type="term" value="F:G protein-coupled receptor activity"/>
    <property type="evidence" value="ECO:0007669"/>
    <property type="project" value="InterPro"/>
</dbReference>
<evidence type="ECO:0000313" key="9">
    <source>
        <dbReference type="EMBL" id="KAF7211592.1"/>
    </source>
</evidence>
<dbReference type="PROSITE" id="PS50221">
    <property type="entry name" value="GAIN_B"/>
    <property type="match status" value="1"/>
</dbReference>
<dbReference type="PRINTS" id="PR00249">
    <property type="entry name" value="GPCRSECRETIN"/>
</dbReference>
<feature type="domain" description="G-protein coupled receptors family 2 profile 2" evidence="8">
    <location>
        <begin position="63"/>
        <end position="316"/>
    </location>
</feature>
<feature type="transmembrane region" description="Helical" evidence="6">
    <location>
        <begin position="169"/>
        <end position="190"/>
    </location>
</feature>
<comment type="subcellular location">
    <subcellularLocation>
        <location evidence="1">Membrane</location>
        <topology evidence="1">Multi-pass membrane protein</topology>
    </subcellularLocation>
</comment>
<dbReference type="Proteomes" id="UP000822369">
    <property type="component" value="Chromosome 12"/>
</dbReference>
<comment type="caution">
    <text evidence="9">The sequence shown here is derived from an EMBL/GenBank/DDBJ whole genome shotgun (WGS) entry which is preliminary data.</text>
</comment>
<dbReference type="InterPro" id="IPR017981">
    <property type="entry name" value="GPCR_2-like_7TM"/>
</dbReference>
<dbReference type="OMA" id="CALGWMW"/>
<evidence type="ECO:0000259" key="7">
    <source>
        <dbReference type="PROSITE" id="PS50221"/>
    </source>
</evidence>
<reference evidence="9" key="1">
    <citation type="submission" date="2020-03" db="EMBL/GenBank/DDBJ databases">
        <title>Intra-Species Differences in Population Size shape Life History and Genome Evolution.</title>
        <authorList>
            <person name="Willemsen D."/>
            <person name="Cui R."/>
            <person name="Valenzano D.R."/>
        </authorList>
    </citation>
    <scope>NUCLEOTIDE SEQUENCE</scope>
    <source>
        <strain evidence="9">GRZ</strain>
        <tissue evidence="9">Whole</tissue>
    </source>
</reference>
<dbReference type="GO" id="GO:0005886">
    <property type="term" value="C:plasma membrane"/>
    <property type="evidence" value="ECO:0007669"/>
    <property type="project" value="TreeGrafter"/>
</dbReference>
<keyword evidence="4 6" id="KW-0472">Membrane</keyword>
<keyword evidence="9" id="KW-0675">Receptor</keyword>
<feature type="transmembrane region" description="Helical" evidence="6">
    <location>
        <begin position="136"/>
        <end position="157"/>
    </location>
</feature>
<dbReference type="InterPro" id="IPR000203">
    <property type="entry name" value="GPS"/>
</dbReference>